<dbReference type="SUPFAM" id="SSF46785">
    <property type="entry name" value="Winged helix' DNA-binding domain"/>
    <property type="match status" value="1"/>
</dbReference>
<dbReference type="EMBL" id="FNDU01000005">
    <property type="protein sequence ID" value="SDI16989.1"/>
    <property type="molecule type" value="Genomic_DNA"/>
</dbReference>
<dbReference type="InterPro" id="IPR036390">
    <property type="entry name" value="WH_DNA-bd_sf"/>
</dbReference>
<dbReference type="Proteomes" id="UP000199017">
    <property type="component" value="Unassembled WGS sequence"/>
</dbReference>
<dbReference type="RefSeq" id="WP_091584463.1">
    <property type="nucleotide sequence ID" value="NZ_FNDU01000005.1"/>
</dbReference>
<keyword evidence="2" id="KW-1185">Reference proteome</keyword>
<dbReference type="Gene3D" id="3.30.70.270">
    <property type="match status" value="1"/>
</dbReference>
<evidence type="ECO:0000313" key="1">
    <source>
        <dbReference type="EMBL" id="SDI16989.1"/>
    </source>
</evidence>
<dbReference type="InterPro" id="IPR043128">
    <property type="entry name" value="Rev_trsase/Diguanyl_cyclase"/>
</dbReference>
<reference evidence="1 2" key="1">
    <citation type="submission" date="2016-10" db="EMBL/GenBank/DDBJ databases">
        <authorList>
            <person name="de Groot N.N."/>
        </authorList>
    </citation>
    <scope>NUCLEOTIDE SEQUENCE [LARGE SCALE GENOMIC DNA]</scope>
    <source>
        <strain evidence="2">P4B,CCM 7963,CECT 7998,DSM 25260,IBRC-M 10614,KCTC 13821</strain>
    </source>
</reference>
<evidence type="ECO:0000313" key="2">
    <source>
        <dbReference type="Proteomes" id="UP000199017"/>
    </source>
</evidence>
<accession>A0A1G8IDC6</accession>
<dbReference type="OrthoDB" id="4986073at2"/>
<organism evidence="1 2">
    <name type="scientific">Alteribacillus bidgolensis</name>
    <dbReference type="NCBI Taxonomy" id="930129"/>
    <lineage>
        <taxon>Bacteria</taxon>
        <taxon>Bacillati</taxon>
        <taxon>Bacillota</taxon>
        <taxon>Bacilli</taxon>
        <taxon>Bacillales</taxon>
        <taxon>Bacillaceae</taxon>
        <taxon>Alteribacillus</taxon>
    </lineage>
</organism>
<dbReference type="STRING" id="930129.SAMN05216352_105149"/>
<gene>
    <name evidence="1" type="ORF">SAMN05216352_105149</name>
</gene>
<proteinExistence type="predicted"/>
<name>A0A1G8IDC6_9BACI</name>
<sequence>MKVQAGIVGPENSVKRICNVTKELESTFHLHAFPYESEEETLEIIKKNAHLVDVWIFSGLAPYIRAINSNETQLFFHLSIDRSSIKEMMLKISYNHQYNLERISYDSVNINVLYDIYKELDISCKQIYSYELKNEIKTTGEIVFYHEQLYSNKKIDICVTSIQSVYDELQRKNIPVFRIIPSKQNIKETLDKAYLEFQTQHFKQLQIAIMHVNLTKLEEKVDDHSISYEVHRLHLKLKAEILNFAELISGTYHSNGMGQFMVFSTRSSFQNKGQMGKPLMEKISSLTNLNVHIGIGYGDTALSADNKATLALHYAENYGDSCIFLGDEQGTIEGPLKQEQNISFSFRTEDPEVIEKLKRCGVAVTSYNKILSVQEKTENHSITASQLSTWLNMTQRNARRILNGLIQEGLAEIVGEEVPTSKGRPRKIYRLT</sequence>
<protein>
    <recommendedName>
        <fullName evidence="3">Transcriptional regulator</fullName>
    </recommendedName>
</protein>
<evidence type="ECO:0008006" key="3">
    <source>
        <dbReference type="Google" id="ProtNLM"/>
    </source>
</evidence>
<dbReference type="AlphaFoldDB" id="A0A1G8IDC6"/>